<dbReference type="Pfam" id="PF04082">
    <property type="entry name" value="Fungal_trans"/>
    <property type="match status" value="1"/>
</dbReference>
<dbReference type="SMART" id="SM00066">
    <property type="entry name" value="GAL4"/>
    <property type="match status" value="1"/>
</dbReference>
<sequence>MNPERCKAKVSAPLACTGCRKQHLKCDANRPACSRCVKTGLACHYLPSRRGGRRKSCLTRITPEQGSGMNDGPRSIGESHRSYGLQTDNTPNRLDFNGPLPTIPQDDIQLVPRSENVDHRRASDVMSVWPGMVSDNSMDLLQSSDPPDEPTPDDRSIRLFYENFHTAHPILVPSSLYNARNYPLFLQLVVNFIGSHYLPASPDFDYKERVAAELSSSADRSPYMVQALLMFAIALYARGEGADALTVLNRSIGLALDLGMHRQEYASSCYPNQSIDAESLRRTWWELYITDVLMAAPRKKLNFQCASVPHNVALPCEEAIYANGDSIPEPPTIRDFQQRVFADEEATFSSFSYRIDATKILSRILVLNRLRDCHRDHLQAVENALVSWVNHIPAKKADIMDSYGNVDEMLFQAHLTIAYAAMLLHLPRSDLHPAPPSTESLFYPWVPHHLPPSFPRLVHSIKATEASKQLSDFISICPIIHRHTPFTVSALVLCGMVQLATCANHSNECLDHHRNRVILVLGCLKNLKRTWAVAEPAYHHVRSSALQVDKLTTEPSNPSLAAGETLPNEDGNPHMGMTSVNEQRPISQRLTPTFIDPTCSNTFFFNSISDFDFT</sequence>
<keyword evidence="1" id="KW-0479">Metal-binding</keyword>
<dbReference type="PRINTS" id="PR00755">
    <property type="entry name" value="AFLATOXINBRP"/>
</dbReference>
<evidence type="ECO:0000256" key="6">
    <source>
        <dbReference type="SAM" id="MobiDB-lite"/>
    </source>
</evidence>
<dbReference type="Gene3D" id="4.10.240.10">
    <property type="entry name" value="Zn(2)-C6 fungal-type DNA-binding domain"/>
    <property type="match status" value="1"/>
</dbReference>
<evidence type="ECO:0000313" key="8">
    <source>
        <dbReference type="EMBL" id="KAH8705218.1"/>
    </source>
</evidence>
<dbReference type="PANTHER" id="PTHR47431:SF2">
    <property type="entry name" value="ZN(II)2CYS6 TRANSCRIPTION FACTOR (EUROFUNG)"/>
    <property type="match status" value="1"/>
</dbReference>
<dbReference type="GO" id="GO:0006351">
    <property type="term" value="P:DNA-templated transcription"/>
    <property type="evidence" value="ECO:0007669"/>
    <property type="project" value="InterPro"/>
</dbReference>
<dbReference type="PANTHER" id="PTHR47431">
    <property type="entry name" value="ZN(II)2CYS6 TRANSCRIPTION FACTOR (EUROFUNG)-RELATED"/>
    <property type="match status" value="1"/>
</dbReference>
<name>A0AAD4L3G7_9EURO</name>
<evidence type="ECO:0000259" key="7">
    <source>
        <dbReference type="PROSITE" id="PS50048"/>
    </source>
</evidence>
<evidence type="ECO:0000313" key="9">
    <source>
        <dbReference type="Proteomes" id="UP001201262"/>
    </source>
</evidence>
<gene>
    <name evidence="8" type="ORF">BGW36DRAFT_367108</name>
</gene>
<keyword evidence="5" id="KW-0539">Nucleus</keyword>
<dbReference type="CDD" id="cd12148">
    <property type="entry name" value="fungal_TF_MHR"/>
    <property type="match status" value="1"/>
</dbReference>
<dbReference type="InterPro" id="IPR007219">
    <property type="entry name" value="XnlR_reg_dom"/>
</dbReference>
<dbReference type="CDD" id="cd00067">
    <property type="entry name" value="GAL4"/>
    <property type="match status" value="1"/>
</dbReference>
<evidence type="ECO:0000256" key="3">
    <source>
        <dbReference type="ARBA" id="ARBA00023125"/>
    </source>
</evidence>
<dbReference type="GO" id="GO:0000981">
    <property type="term" value="F:DNA-binding transcription factor activity, RNA polymerase II-specific"/>
    <property type="evidence" value="ECO:0007669"/>
    <property type="project" value="InterPro"/>
</dbReference>
<dbReference type="Pfam" id="PF00172">
    <property type="entry name" value="Zn_clus"/>
    <property type="match status" value="1"/>
</dbReference>
<keyword evidence="2" id="KW-0805">Transcription regulation</keyword>
<dbReference type="GeneID" id="70245108"/>
<proteinExistence type="predicted"/>
<feature type="region of interest" description="Disordered" evidence="6">
    <location>
        <begin position="87"/>
        <end position="106"/>
    </location>
</feature>
<dbReference type="RefSeq" id="XP_046077839.1">
    <property type="nucleotide sequence ID" value="XM_046214821.1"/>
</dbReference>
<dbReference type="Proteomes" id="UP001201262">
    <property type="component" value="Unassembled WGS sequence"/>
</dbReference>
<feature type="domain" description="Zn(2)-C6 fungal-type" evidence="7">
    <location>
        <begin position="15"/>
        <end position="45"/>
    </location>
</feature>
<keyword evidence="9" id="KW-1185">Reference proteome</keyword>
<organism evidence="8 9">
    <name type="scientific">Talaromyces proteolyticus</name>
    <dbReference type="NCBI Taxonomy" id="1131652"/>
    <lineage>
        <taxon>Eukaryota</taxon>
        <taxon>Fungi</taxon>
        <taxon>Dikarya</taxon>
        <taxon>Ascomycota</taxon>
        <taxon>Pezizomycotina</taxon>
        <taxon>Eurotiomycetes</taxon>
        <taxon>Eurotiomycetidae</taxon>
        <taxon>Eurotiales</taxon>
        <taxon>Trichocomaceae</taxon>
        <taxon>Talaromyces</taxon>
        <taxon>Talaromyces sect. Bacilispori</taxon>
    </lineage>
</organism>
<evidence type="ECO:0000256" key="2">
    <source>
        <dbReference type="ARBA" id="ARBA00023015"/>
    </source>
</evidence>
<dbReference type="PROSITE" id="PS50048">
    <property type="entry name" value="ZN2_CY6_FUNGAL_2"/>
    <property type="match status" value="1"/>
</dbReference>
<keyword evidence="4" id="KW-0804">Transcription</keyword>
<protein>
    <submittedName>
        <fullName evidence="8">Fungal-specific transcription factor domain-containing protein</fullName>
    </submittedName>
</protein>
<dbReference type="InterPro" id="IPR001138">
    <property type="entry name" value="Zn2Cys6_DnaBD"/>
</dbReference>
<dbReference type="EMBL" id="JAJTJA010000001">
    <property type="protein sequence ID" value="KAH8705218.1"/>
    <property type="molecule type" value="Genomic_DNA"/>
</dbReference>
<dbReference type="InterPro" id="IPR036864">
    <property type="entry name" value="Zn2-C6_fun-type_DNA-bd_sf"/>
</dbReference>
<dbReference type="GO" id="GO:0008270">
    <property type="term" value="F:zinc ion binding"/>
    <property type="evidence" value="ECO:0007669"/>
    <property type="project" value="InterPro"/>
</dbReference>
<dbReference type="SUPFAM" id="SSF57701">
    <property type="entry name" value="Zn2/Cys6 DNA-binding domain"/>
    <property type="match status" value="1"/>
</dbReference>
<dbReference type="PROSITE" id="PS00463">
    <property type="entry name" value="ZN2_CY6_FUNGAL_1"/>
    <property type="match status" value="1"/>
</dbReference>
<reference evidence="8" key="1">
    <citation type="submission" date="2021-12" db="EMBL/GenBank/DDBJ databases">
        <title>Convergent genome expansion in fungi linked to evolution of root-endophyte symbiosis.</title>
        <authorList>
            <consortium name="DOE Joint Genome Institute"/>
            <person name="Ke Y.-H."/>
            <person name="Bonito G."/>
            <person name="Liao H.-L."/>
            <person name="Looney B."/>
            <person name="Rojas-Flechas A."/>
            <person name="Nash J."/>
            <person name="Hameed K."/>
            <person name="Schadt C."/>
            <person name="Martin F."/>
            <person name="Crous P.W."/>
            <person name="Miettinen O."/>
            <person name="Magnuson J.K."/>
            <person name="Labbe J."/>
            <person name="Jacobson D."/>
            <person name="Doktycz M.J."/>
            <person name="Veneault-Fourrey C."/>
            <person name="Kuo A."/>
            <person name="Mondo S."/>
            <person name="Calhoun S."/>
            <person name="Riley R."/>
            <person name="Ohm R."/>
            <person name="LaButti K."/>
            <person name="Andreopoulos B."/>
            <person name="Pangilinan J."/>
            <person name="Nolan M."/>
            <person name="Tritt A."/>
            <person name="Clum A."/>
            <person name="Lipzen A."/>
            <person name="Daum C."/>
            <person name="Barry K."/>
            <person name="Grigoriev I.V."/>
            <person name="Vilgalys R."/>
        </authorList>
    </citation>
    <scope>NUCLEOTIDE SEQUENCE</scope>
    <source>
        <strain evidence="8">PMI_201</strain>
    </source>
</reference>
<keyword evidence="3" id="KW-0238">DNA-binding</keyword>
<dbReference type="GO" id="GO:0003677">
    <property type="term" value="F:DNA binding"/>
    <property type="evidence" value="ECO:0007669"/>
    <property type="project" value="UniProtKB-KW"/>
</dbReference>
<dbReference type="AlphaFoldDB" id="A0AAD4L3G7"/>
<accession>A0AAD4L3G7</accession>
<comment type="caution">
    <text evidence="8">The sequence shown here is derived from an EMBL/GenBank/DDBJ whole genome shotgun (WGS) entry which is preliminary data.</text>
</comment>
<evidence type="ECO:0000256" key="4">
    <source>
        <dbReference type="ARBA" id="ARBA00023163"/>
    </source>
</evidence>
<evidence type="ECO:0000256" key="1">
    <source>
        <dbReference type="ARBA" id="ARBA00022723"/>
    </source>
</evidence>
<evidence type="ECO:0000256" key="5">
    <source>
        <dbReference type="ARBA" id="ARBA00023242"/>
    </source>
</evidence>